<proteinExistence type="predicted"/>
<feature type="compositionally biased region" description="Low complexity" evidence="1">
    <location>
        <begin position="211"/>
        <end position="225"/>
    </location>
</feature>
<sequence length="330" mass="35895">MTTGSVSIRRLLRTRICLVTVHGMAPTIVGCFQKPVLGFQAHNKRHQLRGPSNLKPPSQVLFINHAILWSKQRVERTLTWSPGTLNPASTEPATSQQEPATQRIKQSQMTHPGVHQPPHFDGPTKSGENSKQGQSTPSPTSCIGHARSQQEPPAQQTKQSQTTQPVVHQPQHSDARTEGGENSNQASGTHSSACIEQDSSQQAATAQGTKQSQTPQPRVRQPQQSKGRPIEGRSEISSQAHGTPGPHLSDGQTGKYEPSSGTVKGPDERYGKPLGQIEDWMQDMISAIPSQLDTVNEGLDKLSVSMADLIEGMPNCRGEDMDGPRRRCWA</sequence>
<evidence type="ECO:0000313" key="3">
    <source>
        <dbReference type="Proteomes" id="UP000516437"/>
    </source>
</evidence>
<organism evidence="2 3">
    <name type="scientific">Morella rubra</name>
    <name type="common">Chinese bayberry</name>
    <dbReference type="NCBI Taxonomy" id="262757"/>
    <lineage>
        <taxon>Eukaryota</taxon>
        <taxon>Viridiplantae</taxon>
        <taxon>Streptophyta</taxon>
        <taxon>Embryophyta</taxon>
        <taxon>Tracheophyta</taxon>
        <taxon>Spermatophyta</taxon>
        <taxon>Magnoliopsida</taxon>
        <taxon>eudicotyledons</taxon>
        <taxon>Gunneridae</taxon>
        <taxon>Pentapetalae</taxon>
        <taxon>rosids</taxon>
        <taxon>fabids</taxon>
        <taxon>Fagales</taxon>
        <taxon>Myricaceae</taxon>
        <taxon>Morella</taxon>
    </lineage>
</organism>
<evidence type="ECO:0000313" key="2">
    <source>
        <dbReference type="EMBL" id="KAB1211826.1"/>
    </source>
</evidence>
<feature type="region of interest" description="Disordered" evidence="1">
    <location>
        <begin position="80"/>
        <end position="273"/>
    </location>
</feature>
<dbReference type="EMBL" id="RXIC02000023">
    <property type="protein sequence ID" value="KAB1211826.1"/>
    <property type="molecule type" value="Genomic_DNA"/>
</dbReference>
<comment type="caution">
    <text evidence="2">The sequence shown here is derived from an EMBL/GenBank/DDBJ whole genome shotgun (WGS) entry which is preliminary data.</text>
</comment>
<dbReference type="AlphaFoldDB" id="A0A6A1VJ26"/>
<reference evidence="2 3" key="1">
    <citation type="journal article" date="2019" name="Plant Biotechnol. J.">
        <title>The red bayberry genome and genetic basis of sex determination.</title>
        <authorList>
            <person name="Jia H.M."/>
            <person name="Jia H.J."/>
            <person name="Cai Q.L."/>
            <person name="Wang Y."/>
            <person name="Zhao H.B."/>
            <person name="Yang W.F."/>
            <person name="Wang G.Y."/>
            <person name="Li Y.H."/>
            <person name="Zhan D.L."/>
            <person name="Shen Y.T."/>
            <person name="Niu Q.F."/>
            <person name="Chang L."/>
            <person name="Qiu J."/>
            <person name="Zhao L."/>
            <person name="Xie H.B."/>
            <person name="Fu W.Y."/>
            <person name="Jin J."/>
            <person name="Li X.W."/>
            <person name="Jiao Y."/>
            <person name="Zhou C.C."/>
            <person name="Tu T."/>
            <person name="Chai C.Y."/>
            <person name="Gao J.L."/>
            <person name="Fan L.J."/>
            <person name="van de Weg E."/>
            <person name="Wang J.Y."/>
            <person name="Gao Z.S."/>
        </authorList>
    </citation>
    <scope>NUCLEOTIDE SEQUENCE [LARGE SCALE GENOMIC DNA]</scope>
    <source>
        <tissue evidence="2">Leaves</tissue>
    </source>
</reference>
<name>A0A6A1VJ26_9ROSI</name>
<accession>A0A6A1VJ26</accession>
<feature type="compositionally biased region" description="Polar residues" evidence="1">
    <location>
        <begin position="126"/>
        <end position="170"/>
    </location>
</feature>
<keyword evidence="3" id="KW-1185">Reference proteome</keyword>
<feature type="compositionally biased region" description="Polar residues" evidence="1">
    <location>
        <begin position="80"/>
        <end position="110"/>
    </location>
</feature>
<gene>
    <name evidence="2" type="ORF">CJ030_MR5G010046</name>
</gene>
<dbReference type="Proteomes" id="UP000516437">
    <property type="component" value="Chromosome 5"/>
</dbReference>
<evidence type="ECO:0000256" key="1">
    <source>
        <dbReference type="SAM" id="MobiDB-lite"/>
    </source>
</evidence>
<feature type="compositionally biased region" description="Polar residues" evidence="1">
    <location>
        <begin position="180"/>
        <end position="210"/>
    </location>
</feature>
<protein>
    <submittedName>
        <fullName evidence="2">Uncharacterized protein</fullName>
    </submittedName>
</protein>